<organism evidence="1 2">
    <name type="scientific">Neohortaea acidophila</name>
    <dbReference type="NCBI Taxonomy" id="245834"/>
    <lineage>
        <taxon>Eukaryota</taxon>
        <taxon>Fungi</taxon>
        <taxon>Dikarya</taxon>
        <taxon>Ascomycota</taxon>
        <taxon>Pezizomycotina</taxon>
        <taxon>Dothideomycetes</taxon>
        <taxon>Dothideomycetidae</taxon>
        <taxon>Mycosphaerellales</taxon>
        <taxon>Teratosphaeriaceae</taxon>
        <taxon>Neohortaea</taxon>
    </lineage>
</organism>
<accession>A0A6A6PSB3</accession>
<keyword evidence="2" id="KW-1185">Reference proteome</keyword>
<dbReference type="InterPro" id="IPR055323">
    <property type="entry name" value="C57A10.07/YOR238W"/>
</dbReference>
<sequence>MDLTHGIAIRPELVNCTELVLVCCHATYVGDGSDTGEDQWVLQPFQRSHPETGKPSEHETYIQHILCGALMVESRPQALLILSGGMTTHSTFTEAEGYEKVLHRLGSRWDAFQRYELENWATDSYQNLLFSVLRFKQVCGRYPTAITVITHAFKVDRFLELHAPAIKWPADRIRVQGINPPFTFQELEETEDGEAERAFDLFVNDPYGVQPSLAKKRRARNWDAHMLADLASQVDPAVAELLYWEGGNTGRDIIPTKLPWEVE</sequence>
<evidence type="ECO:0000313" key="2">
    <source>
        <dbReference type="Proteomes" id="UP000799767"/>
    </source>
</evidence>
<evidence type="ECO:0008006" key="3">
    <source>
        <dbReference type="Google" id="ProtNLM"/>
    </source>
</evidence>
<dbReference type="AlphaFoldDB" id="A0A6A6PSB3"/>
<gene>
    <name evidence="1" type="ORF">BDY17DRAFT_251277</name>
</gene>
<dbReference type="EMBL" id="MU001636">
    <property type="protein sequence ID" value="KAF2482775.1"/>
    <property type="molecule type" value="Genomic_DNA"/>
</dbReference>
<dbReference type="OrthoDB" id="4347at2759"/>
<dbReference type="GeneID" id="54472158"/>
<dbReference type="PANTHER" id="PTHR28110:SF1">
    <property type="entry name" value="TRANSMEMBRANE PROTEIN"/>
    <property type="match status" value="1"/>
</dbReference>
<name>A0A6A6PSB3_9PEZI</name>
<evidence type="ECO:0000313" key="1">
    <source>
        <dbReference type="EMBL" id="KAF2482775.1"/>
    </source>
</evidence>
<dbReference type="Proteomes" id="UP000799767">
    <property type="component" value="Unassembled WGS sequence"/>
</dbReference>
<proteinExistence type="predicted"/>
<dbReference type="GO" id="GO:0005737">
    <property type="term" value="C:cytoplasm"/>
    <property type="evidence" value="ECO:0007669"/>
    <property type="project" value="TreeGrafter"/>
</dbReference>
<dbReference type="PANTHER" id="PTHR28110">
    <property type="entry name" value="TRANSMEMBRANE PROTEIN"/>
    <property type="match status" value="1"/>
</dbReference>
<dbReference type="RefSeq" id="XP_033589345.1">
    <property type="nucleotide sequence ID" value="XM_033731156.1"/>
</dbReference>
<reference evidence="1" key="1">
    <citation type="journal article" date="2020" name="Stud. Mycol.">
        <title>101 Dothideomycetes genomes: a test case for predicting lifestyles and emergence of pathogens.</title>
        <authorList>
            <person name="Haridas S."/>
            <person name="Albert R."/>
            <person name="Binder M."/>
            <person name="Bloem J."/>
            <person name="Labutti K."/>
            <person name="Salamov A."/>
            <person name="Andreopoulos B."/>
            <person name="Baker S."/>
            <person name="Barry K."/>
            <person name="Bills G."/>
            <person name="Bluhm B."/>
            <person name="Cannon C."/>
            <person name="Castanera R."/>
            <person name="Culley D."/>
            <person name="Daum C."/>
            <person name="Ezra D."/>
            <person name="Gonzalez J."/>
            <person name="Henrissat B."/>
            <person name="Kuo A."/>
            <person name="Liang C."/>
            <person name="Lipzen A."/>
            <person name="Lutzoni F."/>
            <person name="Magnuson J."/>
            <person name="Mondo S."/>
            <person name="Nolan M."/>
            <person name="Ohm R."/>
            <person name="Pangilinan J."/>
            <person name="Park H.-J."/>
            <person name="Ramirez L."/>
            <person name="Alfaro M."/>
            <person name="Sun H."/>
            <person name="Tritt A."/>
            <person name="Yoshinaga Y."/>
            <person name="Zwiers L.-H."/>
            <person name="Turgeon B."/>
            <person name="Goodwin S."/>
            <person name="Spatafora J."/>
            <person name="Crous P."/>
            <person name="Grigoriev I."/>
        </authorList>
    </citation>
    <scope>NUCLEOTIDE SEQUENCE</scope>
    <source>
        <strain evidence="1">CBS 113389</strain>
    </source>
</reference>
<protein>
    <recommendedName>
        <fullName evidence="3">DUF218 domain-containing protein</fullName>
    </recommendedName>
</protein>